<protein>
    <recommendedName>
        <fullName evidence="4">Fibronectin type-III domain-containing protein</fullName>
    </recommendedName>
</protein>
<accession>A0A1F7F5C2</accession>
<proteinExistence type="predicted"/>
<evidence type="ECO:0000313" key="3">
    <source>
        <dbReference type="Proteomes" id="UP000179243"/>
    </source>
</evidence>
<sequence>MVTRNAIIPAALAACLAIFSSCSLENPADVQKPKASISPKLLFKTAKNMAGSFDFPAEVAFLANHVRVVVTDADGSVLEEYAGFSEHRCVVNDVAQGMALVSVSVHDIEGIPLFSGSGTVEVAGDETVSPVIDMKPEAPQQPVLSVNMLCDTKYKVSWPSCGLADNWYFQVEYFDSSLNNWYSHEYYDIYADEDLVTYNTETGEYECVISDSTLSPDTLYRVYLRMYYDYNGPDYVYGPYSDYEEFQPTGLQPCNGQVSKFHFSGWLYGHVPGMTSVKLYHAGAGSIPSVPPAGPALNTITFGDTVTPNDIFDFGLLDSGVYWVYANCNLDYMDNWGTAFKRGYGSWSLDSNRTSLVLQLHFNPEMFPNGHTVSGTMTGGVSSENIVELYWYNYSAAEPIIFLGYYYCFKSGAVSIPNFPSLQDLATFDGLPYDGVNDMYYMYLWNDEDIGGSFNTGDRYFYDWYFDQMYYSIGDVTADWSFGTITLDSVWISAGKRPVLKKAVK</sequence>
<dbReference type="PROSITE" id="PS51257">
    <property type="entry name" value="PROKAR_LIPOPROTEIN"/>
    <property type="match status" value="1"/>
</dbReference>
<dbReference type="Proteomes" id="UP000179243">
    <property type="component" value="Unassembled WGS sequence"/>
</dbReference>
<dbReference type="AlphaFoldDB" id="A0A1F7F5C2"/>
<gene>
    <name evidence="2" type="ORF">A2519_01730</name>
</gene>
<evidence type="ECO:0000256" key="1">
    <source>
        <dbReference type="SAM" id="SignalP"/>
    </source>
</evidence>
<comment type="caution">
    <text evidence="2">The sequence shown here is derived from an EMBL/GenBank/DDBJ whole genome shotgun (WGS) entry which is preliminary data.</text>
</comment>
<evidence type="ECO:0000313" key="2">
    <source>
        <dbReference type="EMBL" id="OGK01782.1"/>
    </source>
</evidence>
<keyword evidence="1" id="KW-0732">Signal</keyword>
<dbReference type="EMBL" id="MFYX01000119">
    <property type="protein sequence ID" value="OGK01782.1"/>
    <property type="molecule type" value="Genomic_DNA"/>
</dbReference>
<feature type="signal peptide" evidence="1">
    <location>
        <begin position="1"/>
        <end position="25"/>
    </location>
</feature>
<name>A0A1F7F5C2_UNCRA</name>
<evidence type="ECO:0008006" key="4">
    <source>
        <dbReference type="Google" id="ProtNLM"/>
    </source>
</evidence>
<organism evidence="2 3">
    <name type="scientific">Candidatus Raymondbacteria bacterium RIFOXYD12_FULL_49_13</name>
    <dbReference type="NCBI Taxonomy" id="1817890"/>
    <lineage>
        <taxon>Bacteria</taxon>
        <taxon>Raymondiibacteriota</taxon>
    </lineage>
</organism>
<reference evidence="2 3" key="1">
    <citation type="journal article" date="2016" name="Nat. Commun.">
        <title>Thousands of microbial genomes shed light on interconnected biogeochemical processes in an aquifer system.</title>
        <authorList>
            <person name="Anantharaman K."/>
            <person name="Brown C.T."/>
            <person name="Hug L.A."/>
            <person name="Sharon I."/>
            <person name="Castelle C.J."/>
            <person name="Probst A.J."/>
            <person name="Thomas B.C."/>
            <person name="Singh A."/>
            <person name="Wilkins M.J."/>
            <person name="Karaoz U."/>
            <person name="Brodie E.L."/>
            <person name="Williams K.H."/>
            <person name="Hubbard S.S."/>
            <person name="Banfield J.F."/>
        </authorList>
    </citation>
    <scope>NUCLEOTIDE SEQUENCE [LARGE SCALE GENOMIC DNA]</scope>
</reference>
<feature type="chain" id="PRO_5009528431" description="Fibronectin type-III domain-containing protein" evidence="1">
    <location>
        <begin position="26"/>
        <end position="505"/>
    </location>
</feature>